<feature type="domain" description="ABC transmembrane type-1" evidence="8">
    <location>
        <begin position="77"/>
        <end position="258"/>
    </location>
</feature>
<keyword evidence="5 7" id="KW-1133">Transmembrane helix</keyword>
<evidence type="ECO:0000256" key="7">
    <source>
        <dbReference type="RuleBase" id="RU363032"/>
    </source>
</evidence>
<evidence type="ECO:0000256" key="6">
    <source>
        <dbReference type="ARBA" id="ARBA00023136"/>
    </source>
</evidence>
<evidence type="ECO:0000256" key="4">
    <source>
        <dbReference type="ARBA" id="ARBA00022692"/>
    </source>
</evidence>
<dbReference type="SUPFAM" id="SSF161098">
    <property type="entry name" value="MetI-like"/>
    <property type="match status" value="1"/>
</dbReference>
<comment type="subcellular location">
    <subcellularLocation>
        <location evidence="1 7">Cell membrane</location>
        <topology evidence="1 7">Multi-pass membrane protein</topology>
    </subcellularLocation>
</comment>
<feature type="transmembrane region" description="Helical" evidence="7">
    <location>
        <begin position="117"/>
        <end position="136"/>
    </location>
</feature>
<dbReference type="CDD" id="cd06261">
    <property type="entry name" value="TM_PBP2"/>
    <property type="match status" value="1"/>
</dbReference>
<reference evidence="10" key="1">
    <citation type="submission" date="2018-06" db="EMBL/GenBank/DDBJ databases">
        <title>Description of Blautia argi sp. nov., a new anaerobic isolated from dog feces.</title>
        <authorList>
            <person name="Chang Y.-H."/>
            <person name="Paek J."/>
            <person name="Shin Y."/>
        </authorList>
    </citation>
    <scope>NUCLEOTIDE SEQUENCE [LARGE SCALE GENOMIC DNA]</scope>
    <source>
        <strain evidence="10">KCTC 15426</strain>
    </source>
</reference>
<evidence type="ECO:0000256" key="2">
    <source>
        <dbReference type="ARBA" id="ARBA00022448"/>
    </source>
</evidence>
<keyword evidence="2 7" id="KW-0813">Transport</keyword>
<evidence type="ECO:0000256" key="1">
    <source>
        <dbReference type="ARBA" id="ARBA00004651"/>
    </source>
</evidence>
<dbReference type="GO" id="GO:0005886">
    <property type="term" value="C:plasma membrane"/>
    <property type="evidence" value="ECO:0007669"/>
    <property type="project" value="UniProtKB-SubCell"/>
</dbReference>
<keyword evidence="10" id="KW-1185">Reference proteome</keyword>
<dbReference type="Proteomes" id="UP000250003">
    <property type="component" value="Chromosome"/>
</dbReference>
<evidence type="ECO:0000313" key="10">
    <source>
        <dbReference type="Proteomes" id="UP000250003"/>
    </source>
</evidence>
<proteinExistence type="inferred from homology"/>
<keyword evidence="6 7" id="KW-0472">Membrane</keyword>
<protein>
    <submittedName>
        <fullName evidence="9">ABC transporter permease</fullName>
    </submittedName>
</protein>
<dbReference type="AlphaFoldDB" id="A0A2Z4UBR0"/>
<name>A0A2Z4UBR0_9FIRM</name>
<dbReference type="PROSITE" id="PS50928">
    <property type="entry name" value="ABC_TM1"/>
    <property type="match status" value="1"/>
</dbReference>
<dbReference type="Gene3D" id="1.10.3720.10">
    <property type="entry name" value="MetI-like"/>
    <property type="match status" value="1"/>
</dbReference>
<keyword evidence="3" id="KW-1003">Cell membrane</keyword>
<feature type="transmembrane region" description="Helical" evidence="7">
    <location>
        <begin position="142"/>
        <end position="162"/>
    </location>
</feature>
<evidence type="ECO:0000256" key="3">
    <source>
        <dbReference type="ARBA" id="ARBA00022475"/>
    </source>
</evidence>
<evidence type="ECO:0000256" key="5">
    <source>
        <dbReference type="ARBA" id="ARBA00022989"/>
    </source>
</evidence>
<evidence type="ECO:0000259" key="8">
    <source>
        <dbReference type="PROSITE" id="PS50928"/>
    </source>
</evidence>
<organism evidence="9 10">
    <name type="scientific">Blautia argi</name>
    <dbReference type="NCBI Taxonomy" id="1912897"/>
    <lineage>
        <taxon>Bacteria</taxon>
        <taxon>Bacillati</taxon>
        <taxon>Bacillota</taxon>
        <taxon>Clostridia</taxon>
        <taxon>Lachnospirales</taxon>
        <taxon>Lachnospiraceae</taxon>
        <taxon>Blautia</taxon>
    </lineage>
</organism>
<dbReference type="PANTHER" id="PTHR30151:SF19">
    <property type="entry name" value="ABC TRANSPORTER PERMEASE"/>
    <property type="match status" value="1"/>
</dbReference>
<feature type="transmembrane region" description="Helical" evidence="7">
    <location>
        <begin position="85"/>
        <end position="105"/>
    </location>
</feature>
<dbReference type="RefSeq" id="WP_111919978.1">
    <property type="nucleotide sequence ID" value="NZ_CP030280.1"/>
</dbReference>
<dbReference type="OrthoDB" id="9783295at2"/>
<keyword evidence="4 7" id="KW-0812">Transmembrane</keyword>
<evidence type="ECO:0000313" key="9">
    <source>
        <dbReference type="EMBL" id="AWY98490.1"/>
    </source>
</evidence>
<comment type="similarity">
    <text evidence="7">Belongs to the binding-protein-dependent transport system permease family.</text>
</comment>
<accession>A0A2Z4UBR0</accession>
<dbReference type="GO" id="GO:0055085">
    <property type="term" value="P:transmembrane transport"/>
    <property type="evidence" value="ECO:0007669"/>
    <property type="project" value="InterPro"/>
</dbReference>
<dbReference type="InterPro" id="IPR035906">
    <property type="entry name" value="MetI-like_sf"/>
</dbReference>
<dbReference type="InterPro" id="IPR000515">
    <property type="entry name" value="MetI-like"/>
</dbReference>
<dbReference type="PANTHER" id="PTHR30151">
    <property type="entry name" value="ALKANE SULFONATE ABC TRANSPORTER-RELATED, MEMBRANE SUBUNIT"/>
    <property type="match status" value="1"/>
</dbReference>
<dbReference type="KEGG" id="blau:DQQ01_10390"/>
<feature type="transmembrane region" description="Helical" evidence="7">
    <location>
        <begin position="21"/>
        <end position="40"/>
    </location>
</feature>
<feature type="transmembrane region" description="Helical" evidence="7">
    <location>
        <begin position="233"/>
        <end position="260"/>
    </location>
</feature>
<dbReference type="EMBL" id="CP030280">
    <property type="protein sequence ID" value="AWY98490.1"/>
    <property type="molecule type" value="Genomic_DNA"/>
</dbReference>
<sequence length="269" mass="29902">MKRPPDTSPEQKKYLKKLRQNALFIQFFRFFLFFAFLFLWEICARTGVIDSFIFSSPSQIGEKMGELIQDGTLPKHVSVTLTETLISFVLVTLLGVLCAVLLWAFPRLSAILEPYLVVLNSLPKSALAPLLIVWLGSNMKTIILAGISVAVFGAIMNLYTGFCETDPDKLKLIKTLGGTKKDALFKVILPGSVPLILSVMKVNIGLALIGIVIGEMIGSKSGLGYLIIYSSQVFQLTIMLMSIFILCMIAVLLYGIIALLERYYLKKHR</sequence>
<dbReference type="Pfam" id="PF00528">
    <property type="entry name" value="BPD_transp_1"/>
    <property type="match status" value="1"/>
</dbReference>
<gene>
    <name evidence="9" type="ORF">DQQ01_10390</name>
</gene>